<dbReference type="AlphaFoldDB" id="A0ABD1TS83"/>
<evidence type="ECO:0000313" key="1">
    <source>
        <dbReference type="EMBL" id="KAL2515586.1"/>
    </source>
</evidence>
<dbReference type="Proteomes" id="UP001604277">
    <property type="component" value="Unassembled WGS sequence"/>
</dbReference>
<reference evidence="2" key="1">
    <citation type="submission" date="2024-07" db="EMBL/GenBank/DDBJ databases">
        <title>Two chromosome-level genome assemblies of Korean endemic species Abeliophyllum distichum and Forsythia ovata (Oleaceae).</title>
        <authorList>
            <person name="Jang H."/>
        </authorList>
    </citation>
    <scope>NUCLEOTIDE SEQUENCE [LARGE SCALE GENOMIC DNA]</scope>
</reference>
<keyword evidence="2" id="KW-1185">Reference proteome</keyword>
<gene>
    <name evidence="1" type="ORF">Fot_29557</name>
</gene>
<evidence type="ECO:0000313" key="2">
    <source>
        <dbReference type="Proteomes" id="UP001604277"/>
    </source>
</evidence>
<protein>
    <submittedName>
        <fullName evidence="1">Uncharacterized protein</fullName>
    </submittedName>
</protein>
<dbReference type="EMBL" id="JBFOLJ010000008">
    <property type="protein sequence ID" value="KAL2515586.1"/>
    <property type="molecule type" value="Genomic_DNA"/>
</dbReference>
<name>A0ABD1TS83_9LAMI</name>
<organism evidence="1 2">
    <name type="scientific">Forsythia ovata</name>
    <dbReference type="NCBI Taxonomy" id="205694"/>
    <lineage>
        <taxon>Eukaryota</taxon>
        <taxon>Viridiplantae</taxon>
        <taxon>Streptophyta</taxon>
        <taxon>Embryophyta</taxon>
        <taxon>Tracheophyta</taxon>
        <taxon>Spermatophyta</taxon>
        <taxon>Magnoliopsida</taxon>
        <taxon>eudicotyledons</taxon>
        <taxon>Gunneridae</taxon>
        <taxon>Pentapetalae</taxon>
        <taxon>asterids</taxon>
        <taxon>lamiids</taxon>
        <taxon>Lamiales</taxon>
        <taxon>Oleaceae</taxon>
        <taxon>Forsythieae</taxon>
        <taxon>Forsythia</taxon>
    </lineage>
</organism>
<sequence>MGLMEMQLKVRNPKELKRPSGQPFVEFDSFAFDAPFQRKYKIQLDEFGMKKKSAVVKTYWMSYLGSRMHCTTYAEGNGQEIQWAGNPCPHADLSACGQEIAAHWGQQIRTLRKKHGNQIENGRRQGYVL</sequence>
<comment type="caution">
    <text evidence="1">The sequence shown here is derived from an EMBL/GenBank/DDBJ whole genome shotgun (WGS) entry which is preliminary data.</text>
</comment>
<proteinExistence type="predicted"/>
<accession>A0ABD1TS83</accession>